<dbReference type="PANTHER" id="PTHR12935:SF0">
    <property type="entry name" value="GAMMA-GLUTAMYLCYCLOTRANSFERASE"/>
    <property type="match status" value="1"/>
</dbReference>
<organism evidence="5 6">
    <name type="scientific">Aspergillus udagawae</name>
    <dbReference type="NCBI Taxonomy" id="91492"/>
    <lineage>
        <taxon>Eukaryota</taxon>
        <taxon>Fungi</taxon>
        <taxon>Dikarya</taxon>
        <taxon>Ascomycota</taxon>
        <taxon>Pezizomycotina</taxon>
        <taxon>Eurotiomycetes</taxon>
        <taxon>Eurotiomycetidae</taxon>
        <taxon>Eurotiales</taxon>
        <taxon>Aspergillaceae</taxon>
        <taxon>Aspergillus</taxon>
        <taxon>Aspergillus subgen. Fumigati</taxon>
    </lineage>
</organism>
<gene>
    <name evidence="5" type="ORF">IFM46972_09979</name>
</gene>
<sequence length="279" mass="31223">MQGADNMGKATLQDPHGGIWYFAYGSNLRLSVLENRGIKALDIKAVVVPSHYLTFDIFGIPYAEPSFASVAPFAPDKKTTIRLGDSPVRRDVPPVQGLAYLLNPNDYRQLVISEGGGVAYDEVEVHASILDEDGKPHPSNILIARTLQAKYPWRPNGAPSARYLGLISTGCKQNKPLTAYRAYVDSLPSYEPPTSLRAKLGGLLFLLFWRPPLRVLIRLIRVHTDSDGHCPQWLGWIILTLYGLMWSYHDNIHSKIWGRGDGRKLHFEETTGEKLLQFS</sequence>
<evidence type="ECO:0000256" key="2">
    <source>
        <dbReference type="ARBA" id="ARBA00023239"/>
    </source>
</evidence>
<evidence type="ECO:0000256" key="3">
    <source>
        <dbReference type="PIRSR" id="PIRSR617939-1"/>
    </source>
</evidence>
<comment type="caution">
    <text evidence="5">The sequence shown here is derived from an EMBL/GenBank/DDBJ whole genome shotgun (WGS) entry which is preliminary data.</text>
</comment>
<reference evidence="5 6" key="1">
    <citation type="submission" date="2020-01" db="EMBL/GenBank/DDBJ databases">
        <title>Draft genome sequence of Aspergillus udagawae IFM 46972.</title>
        <authorList>
            <person name="Takahashi H."/>
            <person name="Yaguchi T."/>
        </authorList>
    </citation>
    <scope>NUCLEOTIDE SEQUENCE [LARGE SCALE GENOMIC DNA]</scope>
    <source>
        <strain evidence="5 6">IFM 46972</strain>
    </source>
</reference>
<dbReference type="Gene3D" id="3.10.490.10">
    <property type="entry name" value="Gamma-glutamyl cyclotransferase-like"/>
    <property type="match status" value="1"/>
</dbReference>
<keyword evidence="2" id="KW-0456">Lyase</keyword>
<dbReference type="PANTHER" id="PTHR12935">
    <property type="entry name" value="GAMMA-GLUTAMYLCYCLOTRANSFERASE"/>
    <property type="match status" value="1"/>
</dbReference>
<dbReference type="Proteomes" id="UP000465221">
    <property type="component" value="Unassembled WGS sequence"/>
</dbReference>
<accession>A0A8H3XNN9</accession>
<dbReference type="EC" id="4.3.2.9" evidence="1"/>
<evidence type="ECO:0000313" key="5">
    <source>
        <dbReference type="EMBL" id="GFF54260.1"/>
    </source>
</evidence>
<feature type="binding site" evidence="4">
    <location>
        <begin position="21"/>
        <end position="26"/>
    </location>
    <ligand>
        <name>substrate</name>
    </ligand>
</feature>
<proteinExistence type="predicted"/>
<dbReference type="AlphaFoldDB" id="A0A8H3XNN9"/>
<name>A0A8H3XNN9_9EURO</name>
<feature type="binding site" evidence="4">
    <location>
        <position position="163"/>
    </location>
    <ligand>
        <name>substrate</name>
    </ligand>
</feature>
<evidence type="ECO:0000256" key="1">
    <source>
        <dbReference type="ARBA" id="ARBA00012346"/>
    </source>
</evidence>
<dbReference type="GO" id="GO:0003839">
    <property type="term" value="F:gamma-glutamylcyclotransferase activity"/>
    <property type="evidence" value="ECO:0007669"/>
    <property type="project" value="UniProtKB-EC"/>
</dbReference>
<evidence type="ECO:0000256" key="4">
    <source>
        <dbReference type="PIRSR" id="PIRSR617939-2"/>
    </source>
</evidence>
<feature type="active site" description="Proton acceptor" evidence="3">
    <location>
        <position position="114"/>
    </location>
</feature>
<protein>
    <recommendedName>
        <fullName evidence="1">gamma-glutamylcyclotransferase</fullName>
        <ecNumber evidence="1">4.3.2.9</ecNumber>
    </recommendedName>
</protein>
<dbReference type="EMBL" id="BLKC01000112">
    <property type="protein sequence ID" value="GFF54260.1"/>
    <property type="molecule type" value="Genomic_DNA"/>
</dbReference>
<dbReference type="InterPro" id="IPR017939">
    <property type="entry name" value="G-Glutamylcylcotransferase"/>
</dbReference>
<evidence type="ECO:0000313" key="6">
    <source>
        <dbReference type="Proteomes" id="UP000465221"/>
    </source>
</evidence>